<evidence type="ECO:0000313" key="9">
    <source>
        <dbReference type="EMBL" id="MBN9412467.1"/>
    </source>
</evidence>
<dbReference type="InterPro" id="IPR014043">
    <property type="entry name" value="Acyl_transferase_dom"/>
</dbReference>
<dbReference type="InterPro" id="IPR004410">
    <property type="entry name" value="Malonyl_CoA-ACP_transAc_FabD"/>
</dbReference>
<dbReference type="GO" id="GO:0004314">
    <property type="term" value="F:[acyl-carrier-protein] S-malonyltransferase activity"/>
    <property type="evidence" value="ECO:0007669"/>
    <property type="project" value="UniProtKB-EC"/>
</dbReference>
<sequence>MNRIAFVFPGQGSQFVGMGKELYEASLAAREVFQEVDETLKFNLTRLIFEGPQEELMLTSNTQPALMAVSLAILRTLVNEAGVKIENIDYVAGHSLGEYSALAAVGSLELNACAKLLRQRGESMQAAVPIGQGAMAALLGAEIEQAEKIAQEATQGQVCEVANDNSPGQIVISGHVEAINRAIEIAKAHQIKRAVILPVSAPFHCSLMKPSAEVMKEALEKTSFKAPRVPVVFNVMAQPQNDPLSHPELLIQQITSRVRWRESISYMKSQGVTKIVEIGAGKVLTGLTKRIDPELEGLSIQTPEDIDVFLKQV</sequence>
<keyword evidence="3 6" id="KW-0808">Transferase</keyword>
<proteinExistence type="inferred from homology"/>
<dbReference type="PANTHER" id="PTHR42681:SF1">
    <property type="entry name" value="MALONYL-COA-ACYL CARRIER PROTEIN TRANSACYLASE, MITOCHONDRIAL"/>
    <property type="match status" value="1"/>
</dbReference>
<comment type="catalytic activity">
    <reaction evidence="5 6">
        <text>holo-[ACP] + malonyl-CoA = malonyl-[ACP] + CoA</text>
        <dbReference type="Rhea" id="RHEA:41792"/>
        <dbReference type="Rhea" id="RHEA-COMP:9623"/>
        <dbReference type="Rhea" id="RHEA-COMP:9685"/>
        <dbReference type="ChEBI" id="CHEBI:57287"/>
        <dbReference type="ChEBI" id="CHEBI:57384"/>
        <dbReference type="ChEBI" id="CHEBI:64479"/>
        <dbReference type="ChEBI" id="CHEBI:78449"/>
        <dbReference type="EC" id="2.3.1.39"/>
    </reaction>
</comment>
<dbReference type="SUPFAM" id="SSF52151">
    <property type="entry name" value="FabD/lysophospholipase-like"/>
    <property type="match status" value="1"/>
</dbReference>
<feature type="domain" description="Malonyl-CoA:ACP transacylase (MAT)" evidence="8">
    <location>
        <begin position="7"/>
        <end position="305"/>
    </location>
</feature>
<dbReference type="SUPFAM" id="SSF55048">
    <property type="entry name" value="Probable ACP-binding domain of malonyl-CoA ACP transacylase"/>
    <property type="match status" value="1"/>
</dbReference>
<dbReference type="SMART" id="SM00827">
    <property type="entry name" value="PKS_AT"/>
    <property type="match status" value="1"/>
</dbReference>
<protein>
    <recommendedName>
        <fullName evidence="2 6">Malonyl CoA-acyl carrier protein transacylase</fullName>
        <ecNumber evidence="1 6">2.3.1.39</ecNumber>
    </recommendedName>
</protein>
<dbReference type="PIRSF" id="PIRSF000446">
    <property type="entry name" value="Mct"/>
    <property type="match status" value="1"/>
</dbReference>
<name>A0A8J7PPR2_9PROT</name>
<evidence type="ECO:0000256" key="6">
    <source>
        <dbReference type="PIRNR" id="PIRNR000446"/>
    </source>
</evidence>
<dbReference type="InterPro" id="IPR024925">
    <property type="entry name" value="Malonyl_CoA-ACP_transAc"/>
</dbReference>
<dbReference type="Gene3D" id="3.30.70.250">
    <property type="entry name" value="Malonyl-CoA ACP transacylase, ACP-binding"/>
    <property type="match status" value="1"/>
</dbReference>
<dbReference type="GO" id="GO:0006633">
    <property type="term" value="P:fatty acid biosynthetic process"/>
    <property type="evidence" value="ECO:0007669"/>
    <property type="project" value="TreeGrafter"/>
</dbReference>
<dbReference type="InterPro" id="IPR001227">
    <property type="entry name" value="Ac_transferase_dom_sf"/>
</dbReference>
<reference evidence="9" key="1">
    <citation type="submission" date="2021-02" db="EMBL/GenBank/DDBJ databases">
        <title>Thiocyanate and organic carbon inputs drive convergent selection for specific autotrophic Afipia and Thiobacillus strains within complex microbiomes.</title>
        <authorList>
            <person name="Huddy R.J."/>
            <person name="Sachdeva R."/>
            <person name="Kadzinga F."/>
            <person name="Kantor R.S."/>
            <person name="Harrison S.T.L."/>
            <person name="Banfield J.F."/>
        </authorList>
    </citation>
    <scope>NUCLEOTIDE SEQUENCE</scope>
    <source>
        <strain evidence="9">SCN18_10_11_15_R4_P_38_20</strain>
    </source>
</reference>
<feature type="active site" evidence="7">
    <location>
        <position position="204"/>
    </location>
</feature>
<dbReference type="InterPro" id="IPR050858">
    <property type="entry name" value="Mal-CoA-ACP_Trans/PKS_FabD"/>
</dbReference>
<evidence type="ECO:0000256" key="2">
    <source>
        <dbReference type="ARBA" id="ARBA00018953"/>
    </source>
</evidence>
<keyword evidence="4 6" id="KW-0012">Acyltransferase</keyword>
<dbReference type="Pfam" id="PF00698">
    <property type="entry name" value="Acyl_transf_1"/>
    <property type="match status" value="1"/>
</dbReference>
<dbReference type="EMBL" id="JAFKGL010000010">
    <property type="protein sequence ID" value="MBN9412467.1"/>
    <property type="molecule type" value="Genomic_DNA"/>
</dbReference>
<accession>A0A8J7PPR2</accession>
<organism evidence="9 10">
    <name type="scientific">Candidatus Paracaedimonas acanthamoebae</name>
    <dbReference type="NCBI Taxonomy" id="244581"/>
    <lineage>
        <taxon>Bacteria</taxon>
        <taxon>Pseudomonadati</taxon>
        <taxon>Pseudomonadota</taxon>
        <taxon>Alphaproteobacteria</taxon>
        <taxon>Holosporales</taxon>
        <taxon>Caedimonadaceae</taxon>
        <taxon>Candidatus Paracaedimonas</taxon>
    </lineage>
</organism>
<dbReference type="AlphaFoldDB" id="A0A8J7PPR2"/>
<evidence type="ECO:0000256" key="5">
    <source>
        <dbReference type="ARBA" id="ARBA00048462"/>
    </source>
</evidence>
<gene>
    <name evidence="9" type="primary">fabD</name>
    <name evidence="9" type="ORF">J0H12_00875</name>
</gene>
<dbReference type="NCBIfam" id="TIGR00128">
    <property type="entry name" value="fabD"/>
    <property type="match status" value="1"/>
</dbReference>
<comment type="caution">
    <text evidence="9">The sequence shown here is derived from an EMBL/GenBank/DDBJ whole genome shotgun (WGS) entry which is preliminary data.</text>
</comment>
<evidence type="ECO:0000259" key="8">
    <source>
        <dbReference type="SMART" id="SM00827"/>
    </source>
</evidence>
<evidence type="ECO:0000256" key="7">
    <source>
        <dbReference type="PIRSR" id="PIRSR000446-1"/>
    </source>
</evidence>
<dbReference type="InterPro" id="IPR016035">
    <property type="entry name" value="Acyl_Trfase/lysoPLipase"/>
</dbReference>
<feature type="active site" evidence="7">
    <location>
        <position position="95"/>
    </location>
</feature>
<dbReference type="FunFam" id="3.30.70.250:FF:000001">
    <property type="entry name" value="Malonyl CoA-acyl carrier protein transacylase"/>
    <property type="match status" value="1"/>
</dbReference>
<dbReference type="GO" id="GO:0005829">
    <property type="term" value="C:cytosol"/>
    <property type="evidence" value="ECO:0007669"/>
    <property type="project" value="TreeGrafter"/>
</dbReference>
<dbReference type="Proteomes" id="UP000664414">
    <property type="component" value="Unassembled WGS sequence"/>
</dbReference>
<evidence type="ECO:0000256" key="1">
    <source>
        <dbReference type="ARBA" id="ARBA00013258"/>
    </source>
</evidence>
<evidence type="ECO:0000256" key="4">
    <source>
        <dbReference type="ARBA" id="ARBA00023315"/>
    </source>
</evidence>
<dbReference type="Gene3D" id="3.40.366.10">
    <property type="entry name" value="Malonyl-Coenzyme A Acyl Carrier Protein, domain 2"/>
    <property type="match status" value="1"/>
</dbReference>
<dbReference type="PANTHER" id="PTHR42681">
    <property type="entry name" value="MALONYL-COA-ACYL CARRIER PROTEIN TRANSACYLASE, MITOCHONDRIAL"/>
    <property type="match status" value="1"/>
</dbReference>
<dbReference type="InterPro" id="IPR016036">
    <property type="entry name" value="Malonyl_transacylase_ACP-bd"/>
</dbReference>
<dbReference type="EC" id="2.3.1.39" evidence="1 6"/>
<comment type="similarity">
    <text evidence="6">Belongs to the fabD family.</text>
</comment>
<evidence type="ECO:0000256" key="3">
    <source>
        <dbReference type="ARBA" id="ARBA00022679"/>
    </source>
</evidence>
<evidence type="ECO:0000313" key="10">
    <source>
        <dbReference type="Proteomes" id="UP000664414"/>
    </source>
</evidence>